<proteinExistence type="predicted"/>
<dbReference type="InterPro" id="IPR023214">
    <property type="entry name" value="HAD_sf"/>
</dbReference>
<dbReference type="GO" id="GO:0016787">
    <property type="term" value="F:hydrolase activity"/>
    <property type="evidence" value="ECO:0007669"/>
    <property type="project" value="UniProtKB-KW"/>
</dbReference>
<evidence type="ECO:0000313" key="3">
    <source>
        <dbReference type="EMBL" id="MCS1395843.1"/>
    </source>
</evidence>
<dbReference type="NCBIfam" id="TIGR01549">
    <property type="entry name" value="HAD-SF-IA-v1"/>
    <property type="match status" value="1"/>
</dbReference>
<dbReference type="SFLD" id="SFLDS00003">
    <property type="entry name" value="Haloacid_Dehalogenase"/>
    <property type="match status" value="1"/>
</dbReference>
<keyword evidence="1 3" id="KW-0378">Hydrolase</keyword>
<dbReference type="InterPro" id="IPR036412">
    <property type="entry name" value="HAD-like_sf"/>
</dbReference>
<dbReference type="InterPro" id="IPR050155">
    <property type="entry name" value="HAD-like_hydrolase_sf"/>
</dbReference>
<dbReference type="SUPFAM" id="SSF56784">
    <property type="entry name" value="HAD-like"/>
    <property type="match status" value="1"/>
</dbReference>
<dbReference type="Gene3D" id="3.40.50.1000">
    <property type="entry name" value="HAD superfamily/HAD-like"/>
    <property type="match status" value="1"/>
</dbReference>
<keyword evidence="4" id="KW-1185">Reference proteome</keyword>
<organism evidence="3 4">
    <name type="scientific">Lysinibacillus pinottii</name>
    <dbReference type="NCBI Taxonomy" id="2973932"/>
    <lineage>
        <taxon>Bacteria</taxon>
        <taxon>Bacillati</taxon>
        <taxon>Bacillota</taxon>
        <taxon>Bacilli</taxon>
        <taxon>Bacillales</taxon>
        <taxon>Bacillaceae</taxon>
        <taxon>Lysinibacillus</taxon>
    </lineage>
</organism>
<evidence type="ECO:0000256" key="2">
    <source>
        <dbReference type="ARBA" id="ARBA00022842"/>
    </source>
</evidence>
<name>A0ABT2DLS5_9BACI</name>
<gene>
    <name evidence="3" type="ORF">NXZ79_07280</name>
</gene>
<dbReference type="InterPro" id="IPR023198">
    <property type="entry name" value="PGP-like_dom2"/>
</dbReference>
<evidence type="ECO:0000256" key="1">
    <source>
        <dbReference type="ARBA" id="ARBA00022801"/>
    </source>
</evidence>
<reference evidence="3 4" key="1">
    <citation type="submission" date="2022-08" db="EMBL/GenBank/DDBJ databases">
        <title>Lysinibacillus sequencing.</title>
        <authorList>
            <person name="Dunlap C."/>
        </authorList>
    </citation>
    <scope>NUCLEOTIDE SEQUENCE [LARGE SCALE GENOMIC DNA]</scope>
    <source>
        <strain evidence="3 4">PB211</strain>
    </source>
</reference>
<dbReference type="Gene3D" id="1.10.150.240">
    <property type="entry name" value="Putative phosphatase, domain 2"/>
    <property type="match status" value="1"/>
</dbReference>
<accession>A0ABT2DLS5</accession>
<evidence type="ECO:0000313" key="4">
    <source>
        <dbReference type="Proteomes" id="UP001525021"/>
    </source>
</evidence>
<dbReference type="PANTHER" id="PTHR43434">
    <property type="entry name" value="PHOSPHOGLYCOLATE PHOSPHATASE"/>
    <property type="match status" value="1"/>
</dbReference>
<dbReference type="RefSeq" id="WP_012293705.1">
    <property type="nucleotide sequence ID" value="NZ_JANTOO010000009.1"/>
</dbReference>
<dbReference type="InterPro" id="IPR041492">
    <property type="entry name" value="HAD_2"/>
</dbReference>
<protein>
    <submittedName>
        <fullName evidence="3">HAD-IA family hydrolase</fullName>
    </submittedName>
</protein>
<dbReference type="Proteomes" id="UP001525021">
    <property type="component" value="Unassembled WGS sequence"/>
</dbReference>
<sequence length="206" mass="23704">MKTIIFDFDGTLADSTAVFASAWNTLAQKYKFKGIELKEIDTLKKLSISERSKLFDFPMYKLPMILPQFYKLYRQSLNDVHLFAGMKEVLLELDNRGYKILIISSNSKDNIVEFLKINGIHCVTDVLCSNRIFSKDKVMKKFLKESNVSSSEVVYIGDEQRDIVACKKAGIPIIWVEWGYDAIEVIQNEEPEYKVATPDEILEIIL</sequence>
<comment type="caution">
    <text evidence="3">The sequence shown here is derived from an EMBL/GenBank/DDBJ whole genome shotgun (WGS) entry which is preliminary data.</text>
</comment>
<dbReference type="PANTHER" id="PTHR43434:SF13">
    <property type="entry name" value="PHOSPHOGLYCOLATE PHOSPHATASE"/>
    <property type="match status" value="1"/>
</dbReference>
<dbReference type="Pfam" id="PF13419">
    <property type="entry name" value="HAD_2"/>
    <property type="match status" value="1"/>
</dbReference>
<dbReference type="InterPro" id="IPR006439">
    <property type="entry name" value="HAD-SF_hydro_IA"/>
</dbReference>
<dbReference type="EMBL" id="JANTOO010000009">
    <property type="protein sequence ID" value="MCS1395843.1"/>
    <property type="molecule type" value="Genomic_DNA"/>
</dbReference>
<keyword evidence="2" id="KW-0460">Magnesium</keyword>
<dbReference type="SFLD" id="SFLDG01129">
    <property type="entry name" value="C1.5:_HAD__Beta-PGM__Phosphata"/>
    <property type="match status" value="1"/>
</dbReference>